<evidence type="ECO:0000256" key="8">
    <source>
        <dbReference type="SAM" id="Phobius"/>
    </source>
</evidence>
<dbReference type="GO" id="GO:0043527">
    <property type="term" value="C:tRNA methyltransferase complex"/>
    <property type="evidence" value="ECO:0007669"/>
    <property type="project" value="TreeGrafter"/>
</dbReference>
<dbReference type="EMBL" id="HBKQ01009168">
    <property type="protein sequence ID" value="CAE2215142.1"/>
    <property type="molecule type" value="Transcribed_RNA"/>
</dbReference>
<feature type="region of interest" description="Disordered" evidence="7">
    <location>
        <begin position="401"/>
        <end position="424"/>
    </location>
</feature>
<protein>
    <recommendedName>
        <fullName evidence="2">tRNA (guanine(46)-N(7))-methyltransferase</fullName>
        <ecNumber evidence="2">2.1.1.33</ecNumber>
    </recommendedName>
</protein>
<evidence type="ECO:0000256" key="7">
    <source>
        <dbReference type="SAM" id="MobiDB-lite"/>
    </source>
</evidence>
<comment type="catalytic activity">
    <reaction evidence="1">
        <text>guanosine(46) in tRNA + S-adenosyl-L-methionine = N(7)-methylguanosine(46) in tRNA + S-adenosyl-L-homocysteine</text>
        <dbReference type="Rhea" id="RHEA:42708"/>
        <dbReference type="Rhea" id="RHEA-COMP:10188"/>
        <dbReference type="Rhea" id="RHEA-COMP:10189"/>
        <dbReference type="ChEBI" id="CHEBI:57856"/>
        <dbReference type="ChEBI" id="CHEBI:59789"/>
        <dbReference type="ChEBI" id="CHEBI:74269"/>
        <dbReference type="ChEBI" id="CHEBI:74480"/>
        <dbReference type="EC" id="2.1.1.33"/>
    </reaction>
</comment>
<evidence type="ECO:0000256" key="5">
    <source>
        <dbReference type="ARBA" id="ARBA00022691"/>
    </source>
</evidence>
<evidence type="ECO:0000256" key="2">
    <source>
        <dbReference type="ARBA" id="ARBA00011977"/>
    </source>
</evidence>
<dbReference type="AlphaFoldDB" id="A0A7S4I0N4"/>
<gene>
    <name evidence="9" type="ORF">OAUR00152_LOCUS6130</name>
</gene>
<evidence type="ECO:0000256" key="4">
    <source>
        <dbReference type="ARBA" id="ARBA00022679"/>
    </source>
</evidence>
<keyword evidence="8" id="KW-1133">Transmembrane helix</keyword>
<keyword evidence="8" id="KW-0472">Membrane</keyword>
<evidence type="ECO:0000256" key="1">
    <source>
        <dbReference type="ARBA" id="ARBA00000142"/>
    </source>
</evidence>
<evidence type="ECO:0000313" key="9">
    <source>
        <dbReference type="EMBL" id="CAE2215142.1"/>
    </source>
</evidence>
<feature type="transmembrane region" description="Helical" evidence="8">
    <location>
        <begin position="12"/>
        <end position="35"/>
    </location>
</feature>
<dbReference type="InterPro" id="IPR029063">
    <property type="entry name" value="SAM-dependent_MTases_sf"/>
</dbReference>
<sequence>MPSSALCSRASFAYVVLNFLFIAVAVPFSCGIALWPTRHTQRALVRNTDSTTCLRTDCSVAPCYRVAAGGRSAVVLKSSPCVSPIPFSVPVSARPRSLSGHEKGHPLVVQSCPNDGYDYGEPLAFCPDVDAAMSCLVSPAPESFDILQRAVENFAGLVRNDAEICDDCMAEKQLSNATSSIAEVSSVIVKDGHCVLLKRRGHSIEFQVVENDEASTEHGESDVLIVEKSYDASSVLQLAHQALDLATKASLKGLKVDVKAMDHILECAKRRIHLLQSADLRGRTSADAALTFALAGVKEDGFFSELARIGLTELCRFGQRSSCKPKHVLQMVEKFAASGVRPGNADLYQTAVDILKQKGCDESLIETILPGKFGLFSDRPLLWLWRFSARQSKPVLPWGESLGAERKCPQTPDPRGKGRSPNWSSIFSDSSKPLVVEVGCGMGVSLLGLASKNVFHVEECSQTSHDILGIQWSNCNFIGGDLNSVLVGYASGIARRWGISDKAAFAACSADDLLRWIRESYPGDVELIVVQYPSPYRLDDGLVNPGNEQLPSSPASGFMVTESLLQTANELLRSSGGKLLLQSNCEDVAVTMRHLATNCAGFVCVDVPDTMLEANEDRALRLPLRTLRWVKMGGERAAGQGWSASPLLPSRGTSETDVSCRLNGTPVHRCIMQPGIGVIRKIDSKL</sequence>
<keyword evidence="8" id="KW-0812">Transmembrane</keyword>
<dbReference type="PANTHER" id="PTHR23417">
    <property type="entry name" value="3-DEOXY-D-MANNO-OCTULOSONIC-ACID TRANSFERASE/TRNA GUANINE-N 7 - -METHYLTRANSFERASE"/>
    <property type="match status" value="1"/>
</dbReference>
<keyword evidence="5" id="KW-0949">S-adenosyl-L-methionine</keyword>
<dbReference type="GO" id="GO:0008176">
    <property type="term" value="F:tRNA (guanine(46)-N7)-methyltransferase activity"/>
    <property type="evidence" value="ECO:0007669"/>
    <property type="project" value="UniProtKB-EC"/>
</dbReference>
<dbReference type="InterPro" id="IPR003358">
    <property type="entry name" value="tRNA_(Gua-N-7)_MeTrfase_Trmb"/>
</dbReference>
<accession>A0A7S4I0N4</accession>
<evidence type="ECO:0000256" key="6">
    <source>
        <dbReference type="ARBA" id="ARBA00022694"/>
    </source>
</evidence>
<name>A0A7S4I0N4_9STRA</name>
<keyword evidence="4" id="KW-0808">Transferase</keyword>
<reference evidence="9" key="1">
    <citation type="submission" date="2021-01" db="EMBL/GenBank/DDBJ databases">
        <authorList>
            <person name="Corre E."/>
            <person name="Pelletier E."/>
            <person name="Niang G."/>
            <person name="Scheremetjew M."/>
            <person name="Finn R."/>
            <person name="Kale V."/>
            <person name="Holt S."/>
            <person name="Cochrane G."/>
            <person name="Meng A."/>
            <person name="Brown T."/>
            <person name="Cohen L."/>
        </authorList>
    </citation>
    <scope>NUCLEOTIDE SEQUENCE</scope>
    <source>
        <strain evidence="9">Isolate 1302-5</strain>
    </source>
</reference>
<proteinExistence type="predicted"/>
<dbReference type="EC" id="2.1.1.33" evidence="2"/>
<keyword evidence="6" id="KW-0819">tRNA processing</keyword>
<evidence type="ECO:0000256" key="3">
    <source>
        <dbReference type="ARBA" id="ARBA00022603"/>
    </source>
</evidence>
<keyword evidence="3" id="KW-0489">Methyltransferase</keyword>
<organism evidence="9">
    <name type="scientific">Odontella aurita</name>
    <dbReference type="NCBI Taxonomy" id="265563"/>
    <lineage>
        <taxon>Eukaryota</taxon>
        <taxon>Sar</taxon>
        <taxon>Stramenopiles</taxon>
        <taxon>Ochrophyta</taxon>
        <taxon>Bacillariophyta</taxon>
        <taxon>Mediophyceae</taxon>
        <taxon>Biddulphiophycidae</taxon>
        <taxon>Eupodiscales</taxon>
        <taxon>Odontellaceae</taxon>
        <taxon>Odontella</taxon>
    </lineage>
</organism>
<dbReference type="PANTHER" id="PTHR23417:SF21">
    <property type="entry name" value="TRNA (GUANINE-N(7)-)-METHYLTRANSFERASE"/>
    <property type="match status" value="1"/>
</dbReference>
<dbReference type="Gene3D" id="3.40.50.150">
    <property type="entry name" value="Vaccinia Virus protein VP39"/>
    <property type="match status" value="1"/>
</dbReference>
<dbReference type="SUPFAM" id="SSF53335">
    <property type="entry name" value="S-adenosyl-L-methionine-dependent methyltransferases"/>
    <property type="match status" value="1"/>
</dbReference>